<evidence type="ECO:0000313" key="2">
    <source>
        <dbReference type="EMBL" id="SHG45973.1"/>
    </source>
</evidence>
<evidence type="ECO:0000313" key="3">
    <source>
        <dbReference type="Proteomes" id="UP000183988"/>
    </source>
</evidence>
<reference evidence="2 3" key="1">
    <citation type="submission" date="2016-11" db="EMBL/GenBank/DDBJ databases">
        <authorList>
            <person name="Jaros S."/>
            <person name="Januszkiewicz K."/>
            <person name="Wedrychowicz H."/>
        </authorList>
    </citation>
    <scope>NUCLEOTIDE SEQUENCE [LARGE SCALE GENOMIC DNA]</scope>
    <source>
        <strain evidence="2 3">IBRC-M 10683</strain>
    </source>
</reference>
<dbReference type="AlphaFoldDB" id="A0A1M5K0Z9"/>
<keyword evidence="1" id="KW-1133">Transmembrane helix</keyword>
<dbReference type="OrthoDB" id="2967968at2"/>
<dbReference type="EMBL" id="FQVW01000034">
    <property type="protein sequence ID" value="SHG45973.1"/>
    <property type="molecule type" value="Genomic_DNA"/>
</dbReference>
<feature type="transmembrane region" description="Helical" evidence="1">
    <location>
        <begin position="7"/>
        <end position="30"/>
    </location>
</feature>
<accession>A0A1M5K0Z9</accession>
<organism evidence="2 3">
    <name type="scientific">Ornithinibacillus halophilus</name>
    <dbReference type="NCBI Taxonomy" id="930117"/>
    <lineage>
        <taxon>Bacteria</taxon>
        <taxon>Bacillati</taxon>
        <taxon>Bacillota</taxon>
        <taxon>Bacilli</taxon>
        <taxon>Bacillales</taxon>
        <taxon>Bacillaceae</taxon>
        <taxon>Ornithinibacillus</taxon>
    </lineage>
</organism>
<dbReference type="Proteomes" id="UP000183988">
    <property type="component" value="Unassembled WGS sequence"/>
</dbReference>
<keyword evidence="3" id="KW-1185">Reference proteome</keyword>
<proteinExistence type="predicted"/>
<keyword evidence="1" id="KW-0812">Transmembrane</keyword>
<protein>
    <submittedName>
        <fullName evidence="2">Uncharacterized protein</fullName>
    </submittedName>
</protein>
<gene>
    <name evidence="2" type="ORF">SAMN05216225_103435</name>
</gene>
<keyword evidence="1" id="KW-0472">Membrane</keyword>
<name>A0A1M5K0Z9_9BACI</name>
<sequence length="190" mass="22164">MTKKAKVISLSVAAVIGFIIIFLALMTWFFPYSSFSMKKSMTYSPDPFVVEGYVADLNEFKEIYEADKASEEMKNLKIDRTQYILPIFEQKWLVNKESITIDKLDFDTMLFDVVQARQILLSLMVQEDYTTEQKQYLADLIENLLALEDSISEIQHSPFVTRSTLDHQIRELQGGFEHSLSFFAMYYERS</sequence>
<dbReference type="RefSeq" id="WP_072891279.1">
    <property type="nucleotide sequence ID" value="NZ_FQVW01000034.1"/>
</dbReference>
<evidence type="ECO:0000256" key="1">
    <source>
        <dbReference type="SAM" id="Phobius"/>
    </source>
</evidence>